<keyword evidence="1" id="KW-1133">Transmembrane helix</keyword>
<dbReference type="EMBL" id="CP050253">
    <property type="protein sequence ID" value="QIQ21985.1"/>
    <property type="molecule type" value="Genomic_DNA"/>
</dbReference>
<keyword evidence="1" id="KW-0472">Membrane</keyword>
<dbReference type="InterPro" id="IPR001736">
    <property type="entry name" value="PLipase_D/transphosphatidylase"/>
</dbReference>
<name>A0A6G9ICM7_9GAMM</name>
<dbReference type="AlphaFoldDB" id="A0A6G9ICM7"/>
<evidence type="ECO:0000313" key="3">
    <source>
        <dbReference type="EMBL" id="QIQ21985.1"/>
    </source>
</evidence>
<dbReference type="Proteomes" id="UP000501168">
    <property type="component" value="Chromosome"/>
</dbReference>
<dbReference type="PROSITE" id="PS50035">
    <property type="entry name" value="PLD"/>
    <property type="match status" value="2"/>
</dbReference>
<protein>
    <submittedName>
        <fullName evidence="3">Phospholipase D family protein</fullName>
    </submittedName>
</protein>
<dbReference type="GO" id="GO:0032049">
    <property type="term" value="P:cardiolipin biosynthetic process"/>
    <property type="evidence" value="ECO:0007669"/>
    <property type="project" value="UniProtKB-ARBA"/>
</dbReference>
<sequence length="520" mass="58494">MRRKLRMLFIFIILFIIASIISVYSYGTFAKKAKGEDSYALPVIENQTPIDFAVAKGLAEHPNESGLILVTDNLDAFAIRAITAREAGRSLDLQYYIWKDDLTGKLLDLELLKAADRGVKIRLLLDDMNAHGRNSILAALNVHPNIQIRMFNPTRARDNGLVRGVELILRALSVNRRMHNKAWIADGRIAIVGGRNVGDEYFAASKEKNFFDADLVMSGQIVAETSHIFDQFWNSDSAIPLEALIKTDIDALDNFRISIIDARNSKSAEPYIGQIEQTESMKAVLQGQGEMKLHWTKDVHVYSDPPEKVTDENKENWLIYKLLPAMVSADSTLKVISPYFVPRETGLEKFAELSEKGIHIDILTNSLAANDVLLVHGGYAPYRVPLLEHGINLYELKTFGKVDQSFFGSSGASLHTKAFLVDDRIGFVGSLNFDPRSVMLNTEMGVLFSEPTILAALAKEFEQRSSADYSYKLILEDGDLRWLDESDKQNPQIWDEEPQSSWWQRITAKIAGWLPIESQL</sequence>
<dbReference type="FunCoup" id="A0A6G9ICM7">
    <property type="interactions" value="19"/>
</dbReference>
<accession>A0A6G9ICM7</accession>
<dbReference type="Gene3D" id="3.30.870.10">
    <property type="entry name" value="Endonuclease Chain A"/>
    <property type="match status" value="2"/>
</dbReference>
<dbReference type="InterPro" id="IPR025202">
    <property type="entry name" value="PLD-like_dom"/>
</dbReference>
<dbReference type="Pfam" id="PF13091">
    <property type="entry name" value="PLDc_2"/>
    <property type="match status" value="2"/>
</dbReference>
<keyword evidence="1" id="KW-0812">Transmembrane</keyword>
<dbReference type="SUPFAM" id="SSF56024">
    <property type="entry name" value="Phospholipase D/nuclease"/>
    <property type="match status" value="2"/>
</dbReference>
<proteinExistence type="predicted"/>
<feature type="domain" description="PLD phosphodiesterase" evidence="2">
    <location>
        <begin position="174"/>
        <end position="201"/>
    </location>
</feature>
<feature type="domain" description="PLD phosphodiesterase" evidence="2">
    <location>
        <begin position="410"/>
        <end position="437"/>
    </location>
</feature>
<dbReference type="CDD" id="cd09111">
    <property type="entry name" value="PLDc_ymdC_like_1"/>
    <property type="match status" value="1"/>
</dbReference>
<keyword evidence="4" id="KW-1185">Reference proteome</keyword>
<dbReference type="CDD" id="cd09113">
    <property type="entry name" value="PLDc_ymdC_like_2"/>
    <property type="match status" value="1"/>
</dbReference>
<evidence type="ECO:0000256" key="1">
    <source>
        <dbReference type="SAM" id="Phobius"/>
    </source>
</evidence>
<dbReference type="PANTHER" id="PTHR21248:SF12">
    <property type="entry name" value="CARDIOLIPIN SYNTHASE C"/>
    <property type="match status" value="1"/>
</dbReference>
<dbReference type="PANTHER" id="PTHR21248">
    <property type="entry name" value="CARDIOLIPIN SYNTHASE"/>
    <property type="match status" value="1"/>
</dbReference>
<evidence type="ECO:0000313" key="4">
    <source>
        <dbReference type="Proteomes" id="UP000501168"/>
    </source>
</evidence>
<feature type="transmembrane region" description="Helical" evidence="1">
    <location>
        <begin position="7"/>
        <end position="27"/>
    </location>
</feature>
<dbReference type="SMART" id="SM00155">
    <property type="entry name" value="PLDc"/>
    <property type="match status" value="2"/>
</dbReference>
<reference evidence="3 4" key="1">
    <citation type="submission" date="2020-03" db="EMBL/GenBank/DDBJ databases">
        <title>Complete genome sequence of Orbus sp. IPMB12 (BCRC 80908).</title>
        <authorList>
            <person name="Lo W.-S."/>
            <person name="Chang T.-H."/>
            <person name="Kuo C.-H."/>
        </authorList>
    </citation>
    <scope>NUCLEOTIDE SEQUENCE [LARGE SCALE GENOMIC DNA]</scope>
    <source>
        <strain evidence="3 4">IPMB12</strain>
    </source>
</reference>
<organism evidence="3 4">
    <name type="scientific">Zophobihabitans entericus</name>
    <dbReference type="NCBI Taxonomy" id="1635327"/>
    <lineage>
        <taxon>Bacteria</taxon>
        <taxon>Pseudomonadati</taxon>
        <taxon>Pseudomonadota</taxon>
        <taxon>Gammaproteobacteria</taxon>
        <taxon>Orbales</taxon>
        <taxon>Orbaceae</taxon>
        <taxon>Zophobihabitans</taxon>
    </lineage>
</organism>
<dbReference type="KEGG" id="orb:IPMB12_09995"/>
<dbReference type="GO" id="GO:0030572">
    <property type="term" value="F:phosphatidyltransferase activity"/>
    <property type="evidence" value="ECO:0007669"/>
    <property type="project" value="UniProtKB-ARBA"/>
</dbReference>
<evidence type="ECO:0000259" key="2">
    <source>
        <dbReference type="PROSITE" id="PS50035"/>
    </source>
</evidence>
<dbReference type="InParanoid" id="A0A6G9ICM7"/>
<gene>
    <name evidence="3" type="ORF">IPMB12_09995</name>
</gene>